<organism evidence="1 2">
    <name type="scientific">Actinokineospora auranticolor</name>
    <dbReference type="NCBI Taxonomy" id="155976"/>
    <lineage>
        <taxon>Bacteria</taxon>
        <taxon>Bacillati</taxon>
        <taxon>Actinomycetota</taxon>
        <taxon>Actinomycetes</taxon>
        <taxon>Pseudonocardiales</taxon>
        <taxon>Pseudonocardiaceae</taxon>
        <taxon>Actinokineospora</taxon>
    </lineage>
</organism>
<evidence type="ECO:0000313" key="1">
    <source>
        <dbReference type="EMBL" id="PPK66074.1"/>
    </source>
</evidence>
<dbReference type="CDD" id="cd00448">
    <property type="entry name" value="YjgF_YER057c_UK114_family"/>
    <property type="match status" value="1"/>
</dbReference>
<dbReference type="OrthoDB" id="3212792at2"/>
<dbReference type="PANTHER" id="PTHR11803:SF39">
    <property type="entry name" value="2-IMINOBUTANOATE_2-IMINOPROPANOATE DEAMINASE"/>
    <property type="match status" value="1"/>
</dbReference>
<sequence>MIPPAGHYQPFVRAGDTVHVSGQVPRLPDGGYEPADVATETALALRNLTAVVRAAGGDLTDVVKVTAYLTDAADFAEFDRAYAAHFGEWKPARTTVVVGLRSVKVEVDAVLHLPLTIDGGA</sequence>
<evidence type="ECO:0000313" key="2">
    <source>
        <dbReference type="Proteomes" id="UP000239203"/>
    </source>
</evidence>
<dbReference type="Proteomes" id="UP000239203">
    <property type="component" value="Unassembled WGS sequence"/>
</dbReference>
<dbReference type="GO" id="GO:0005829">
    <property type="term" value="C:cytosol"/>
    <property type="evidence" value="ECO:0007669"/>
    <property type="project" value="TreeGrafter"/>
</dbReference>
<dbReference type="RefSeq" id="WP_104480578.1">
    <property type="nucleotide sequence ID" value="NZ_CP154825.1"/>
</dbReference>
<dbReference type="AlphaFoldDB" id="A0A2S6GLG6"/>
<dbReference type="PANTHER" id="PTHR11803">
    <property type="entry name" value="2-IMINOBUTANOATE/2-IMINOPROPANOATE DEAMINASE RIDA"/>
    <property type="match status" value="1"/>
</dbReference>
<reference evidence="1 2" key="1">
    <citation type="submission" date="2018-02" db="EMBL/GenBank/DDBJ databases">
        <title>Genomic Encyclopedia of Archaeal and Bacterial Type Strains, Phase II (KMG-II): from individual species to whole genera.</title>
        <authorList>
            <person name="Goeker M."/>
        </authorList>
    </citation>
    <scope>NUCLEOTIDE SEQUENCE [LARGE SCALE GENOMIC DNA]</scope>
    <source>
        <strain evidence="1 2">YU 961-1</strain>
    </source>
</reference>
<proteinExistence type="predicted"/>
<gene>
    <name evidence="1" type="ORF">CLV40_11138</name>
</gene>
<dbReference type="EMBL" id="PTIX01000011">
    <property type="protein sequence ID" value="PPK66074.1"/>
    <property type="molecule type" value="Genomic_DNA"/>
</dbReference>
<dbReference type="SUPFAM" id="SSF55298">
    <property type="entry name" value="YjgF-like"/>
    <property type="match status" value="1"/>
</dbReference>
<name>A0A2S6GLG6_9PSEU</name>
<dbReference type="InterPro" id="IPR035959">
    <property type="entry name" value="RutC-like_sf"/>
</dbReference>
<dbReference type="Gene3D" id="3.30.1330.40">
    <property type="entry name" value="RutC-like"/>
    <property type="match status" value="1"/>
</dbReference>
<accession>A0A2S6GLG6</accession>
<comment type="caution">
    <text evidence="1">The sequence shown here is derived from an EMBL/GenBank/DDBJ whole genome shotgun (WGS) entry which is preliminary data.</text>
</comment>
<keyword evidence="2" id="KW-1185">Reference proteome</keyword>
<dbReference type="GO" id="GO:0019239">
    <property type="term" value="F:deaminase activity"/>
    <property type="evidence" value="ECO:0007669"/>
    <property type="project" value="TreeGrafter"/>
</dbReference>
<dbReference type="Pfam" id="PF01042">
    <property type="entry name" value="Ribonuc_L-PSP"/>
    <property type="match status" value="1"/>
</dbReference>
<protein>
    <submittedName>
        <fullName evidence="1">Reactive intermediate/imine deaminase</fullName>
    </submittedName>
</protein>
<dbReference type="InterPro" id="IPR006175">
    <property type="entry name" value="YjgF/YER057c/UK114"/>
</dbReference>